<dbReference type="eggNOG" id="ENOG502QSW9">
    <property type="taxonomic scope" value="Eukaryota"/>
</dbReference>
<accession>G7J2Q2</accession>
<accession>A0A0C3VNM0</accession>
<evidence type="ECO:0000256" key="1">
    <source>
        <dbReference type="ARBA" id="ARBA00004613"/>
    </source>
</evidence>
<dbReference type="STRING" id="3880.G7J2Q2"/>
<comment type="subcellular location">
    <subcellularLocation>
        <location evidence="1">Secreted</location>
    </subcellularLocation>
</comment>
<feature type="signal peptide" evidence="8">
    <location>
        <begin position="1"/>
        <end position="23"/>
    </location>
</feature>
<dbReference type="CDD" id="cd01837">
    <property type="entry name" value="SGNH_plant_lipase_like"/>
    <property type="match status" value="1"/>
</dbReference>
<evidence type="ECO:0000256" key="3">
    <source>
        <dbReference type="ARBA" id="ARBA00022525"/>
    </source>
</evidence>
<evidence type="ECO:0000313" key="9">
    <source>
        <dbReference type="EMBL" id="AES72967.2"/>
    </source>
</evidence>
<dbReference type="AlphaFoldDB" id="G7J2Q2"/>
<feature type="chain" id="PRO_5014572644" evidence="8">
    <location>
        <begin position="24"/>
        <end position="386"/>
    </location>
</feature>
<dbReference type="Pfam" id="PF00657">
    <property type="entry name" value="Lipase_GDSL"/>
    <property type="match status" value="1"/>
</dbReference>
<evidence type="ECO:0000313" key="13">
    <source>
        <dbReference type="Proteomes" id="UP000265566"/>
    </source>
</evidence>
<evidence type="ECO:0000256" key="8">
    <source>
        <dbReference type="SAM" id="SignalP"/>
    </source>
</evidence>
<dbReference type="EMBL" id="CM001219">
    <property type="protein sequence ID" value="AES72967.2"/>
    <property type="molecule type" value="Genomic_DNA"/>
</dbReference>
<reference evidence="11" key="3">
    <citation type="submission" date="2015-04" db="UniProtKB">
        <authorList>
            <consortium name="EnsemblPlants"/>
        </authorList>
    </citation>
    <scope>IDENTIFICATION</scope>
    <source>
        <strain evidence="11">cv. Jemalong A17</strain>
    </source>
</reference>
<evidence type="ECO:0000313" key="12">
    <source>
        <dbReference type="Proteomes" id="UP000002051"/>
    </source>
</evidence>
<dbReference type="GO" id="GO:0016042">
    <property type="term" value="P:lipid catabolic process"/>
    <property type="evidence" value="ECO:0007669"/>
    <property type="project" value="UniProtKB-KW"/>
</dbReference>
<dbReference type="InterPro" id="IPR036514">
    <property type="entry name" value="SGNH_hydro_sf"/>
</dbReference>
<dbReference type="Gene3D" id="3.40.50.1110">
    <property type="entry name" value="SGNH hydrolase"/>
    <property type="match status" value="1"/>
</dbReference>
<dbReference type="GO" id="GO:0004806">
    <property type="term" value="F:triacylglycerol lipase activity"/>
    <property type="evidence" value="ECO:0007669"/>
    <property type="project" value="UniProtKB-EC"/>
</dbReference>
<dbReference type="Proteomes" id="UP000265566">
    <property type="component" value="Chromosome 3"/>
</dbReference>
<evidence type="ECO:0000256" key="6">
    <source>
        <dbReference type="ARBA" id="ARBA00022963"/>
    </source>
</evidence>
<dbReference type="InterPro" id="IPR051238">
    <property type="entry name" value="GDSL_esterase/lipase"/>
</dbReference>
<dbReference type="KEGG" id="mtr:11421282"/>
<dbReference type="Gramene" id="rna18586">
    <property type="protein sequence ID" value="RHN70046.1"/>
    <property type="gene ID" value="gene18586"/>
</dbReference>
<name>G7J2Q2_MEDTR</name>
<dbReference type="HOGENOM" id="CLU_015101_0_0_1"/>
<evidence type="ECO:0000256" key="2">
    <source>
        <dbReference type="ARBA" id="ARBA00008668"/>
    </source>
</evidence>
<dbReference type="EnsemblPlants" id="AES72967">
    <property type="protein sequence ID" value="AES72967"/>
    <property type="gene ID" value="MTR_3g098270"/>
</dbReference>
<dbReference type="EC" id="3.1.1.3" evidence="10"/>
<evidence type="ECO:0000256" key="7">
    <source>
        <dbReference type="ARBA" id="ARBA00023098"/>
    </source>
</evidence>
<reference evidence="9 12" key="2">
    <citation type="journal article" date="2014" name="BMC Genomics">
        <title>An improved genome release (version Mt4.0) for the model legume Medicago truncatula.</title>
        <authorList>
            <person name="Tang H."/>
            <person name="Krishnakumar V."/>
            <person name="Bidwell S."/>
            <person name="Rosen B."/>
            <person name="Chan A."/>
            <person name="Zhou S."/>
            <person name="Gentzbittel L."/>
            <person name="Childs K.L."/>
            <person name="Yandell M."/>
            <person name="Gundlach H."/>
            <person name="Mayer K.F."/>
            <person name="Schwartz D.C."/>
            <person name="Town C.D."/>
        </authorList>
    </citation>
    <scope>GENOME REANNOTATION</scope>
    <source>
        <strain evidence="9">A17</strain>
        <strain evidence="11 12">cv. Jemalong A17</strain>
    </source>
</reference>
<sequence length="386" mass="42795">MKMACFLVVSLALWSMLLISVSTYDSPRGPLFSAMFVFGDSLVDNGNNNRLYSLAKANYRPYGIDFPGDHPTPIGRFSNGRTIIDFLGEMLGLPYLPPFADTKVQGIDISRGVNFASAGSGILDETGRNLGEHISFNHQVSNFETALSQMKTLMDDKNMSQYLANSLTAVIIGNNDYLNNYLMPVFYGTSFMYSPKNYAEILIEAYKNHILALRDLGLRKFLLAAVGPLGCIPYQLSRGMIPPGQCRSYINDMVVLFNTLLRSLVDQLNTEHADSIFVYGDTYKVFSEIIADPNSYGFSVSNVACCGFGRNKGQINCLPMAYPCSNRDQYVFWDPFHPTQAVNKIMASKAFTGPPSICYPMNVYQMAQKHLPSTQNNASIASNLSN</sequence>
<keyword evidence="3" id="KW-0964">Secreted</keyword>
<dbReference type="PaxDb" id="3880-AES72967"/>
<keyword evidence="12" id="KW-1185">Reference proteome</keyword>
<comment type="similarity">
    <text evidence="2">Belongs to the 'GDSL' lipolytic enzyme family.</text>
</comment>
<dbReference type="GO" id="GO:0005576">
    <property type="term" value="C:extracellular region"/>
    <property type="evidence" value="ECO:0007669"/>
    <property type="project" value="UniProtKB-SubCell"/>
</dbReference>
<dbReference type="Proteomes" id="UP000002051">
    <property type="component" value="Chromosome 3"/>
</dbReference>
<dbReference type="SUPFAM" id="SSF52266">
    <property type="entry name" value="SGNH hydrolase"/>
    <property type="match status" value="1"/>
</dbReference>
<proteinExistence type="inferred from homology"/>
<keyword evidence="4 8" id="KW-0732">Signal</keyword>
<dbReference type="InterPro" id="IPR035669">
    <property type="entry name" value="SGNH_plant_lipase-like"/>
</dbReference>
<keyword evidence="5 10" id="KW-0378">Hydrolase</keyword>
<gene>
    <name evidence="11" type="primary">11421282</name>
    <name evidence="9" type="ordered locus">MTR_3g098270</name>
    <name evidence="10" type="ORF">MtrunA17_Chr3g0131321</name>
</gene>
<evidence type="ECO:0000313" key="10">
    <source>
        <dbReference type="EMBL" id="RHN70046.1"/>
    </source>
</evidence>
<dbReference type="InterPro" id="IPR001087">
    <property type="entry name" value="GDSL"/>
</dbReference>
<evidence type="ECO:0000256" key="4">
    <source>
        <dbReference type="ARBA" id="ARBA00022729"/>
    </source>
</evidence>
<evidence type="ECO:0000313" key="11">
    <source>
        <dbReference type="EnsemblPlants" id="AES72967"/>
    </source>
</evidence>
<reference evidence="10" key="5">
    <citation type="journal article" date="2018" name="Nat. Plants">
        <title>Whole-genome landscape of Medicago truncatula symbiotic genes.</title>
        <authorList>
            <person name="Pecrix Y."/>
            <person name="Gamas P."/>
            <person name="Carrere S."/>
        </authorList>
    </citation>
    <scope>NUCLEOTIDE SEQUENCE</scope>
    <source>
        <tissue evidence="10">Leaves</tissue>
    </source>
</reference>
<keyword evidence="6" id="KW-0442">Lipid degradation</keyword>
<evidence type="ECO:0000256" key="5">
    <source>
        <dbReference type="ARBA" id="ARBA00022801"/>
    </source>
</evidence>
<organism evidence="9 12">
    <name type="scientific">Medicago truncatula</name>
    <name type="common">Barrel medic</name>
    <name type="synonym">Medicago tribuloides</name>
    <dbReference type="NCBI Taxonomy" id="3880"/>
    <lineage>
        <taxon>Eukaryota</taxon>
        <taxon>Viridiplantae</taxon>
        <taxon>Streptophyta</taxon>
        <taxon>Embryophyta</taxon>
        <taxon>Tracheophyta</taxon>
        <taxon>Spermatophyta</taxon>
        <taxon>Magnoliopsida</taxon>
        <taxon>eudicotyledons</taxon>
        <taxon>Gunneridae</taxon>
        <taxon>Pentapetalae</taxon>
        <taxon>rosids</taxon>
        <taxon>fabids</taxon>
        <taxon>Fabales</taxon>
        <taxon>Fabaceae</taxon>
        <taxon>Papilionoideae</taxon>
        <taxon>50 kb inversion clade</taxon>
        <taxon>NPAAA clade</taxon>
        <taxon>Hologalegina</taxon>
        <taxon>IRL clade</taxon>
        <taxon>Trifolieae</taxon>
        <taxon>Medicago</taxon>
    </lineage>
</organism>
<dbReference type="OrthoDB" id="1600564at2759"/>
<keyword evidence="7" id="KW-0443">Lipid metabolism</keyword>
<dbReference type="PANTHER" id="PTHR45650">
    <property type="entry name" value="GDSL-LIKE LIPASE/ACYLHYDROLASE-RELATED"/>
    <property type="match status" value="1"/>
</dbReference>
<reference evidence="9 12" key="1">
    <citation type="journal article" date="2011" name="Nature">
        <title>The Medicago genome provides insight into the evolution of rhizobial symbioses.</title>
        <authorList>
            <person name="Young N.D."/>
            <person name="Debelle F."/>
            <person name="Oldroyd G.E."/>
            <person name="Geurts R."/>
            <person name="Cannon S.B."/>
            <person name="Udvardi M.K."/>
            <person name="Benedito V.A."/>
            <person name="Mayer K.F."/>
            <person name="Gouzy J."/>
            <person name="Schoof H."/>
            <person name="Van de Peer Y."/>
            <person name="Proost S."/>
            <person name="Cook D.R."/>
            <person name="Meyers B.C."/>
            <person name="Spannagl M."/>
            <person name="Cheung F."/>
            <person name="De Mita S."/>
            <person name="Krishnakumar V."/>
            <person name="Gundlach H."/>
            <person name="Zhou S."/>
            <person name="Mudge J."/>
            <person name="Bharti A.K."/>
            <person name="Murray J.D."/>
            <person name="Naoumkina M.A."/>
            <person name="Rosen B."/>
            <person name="Silverstein K.A."/>
            <person name="Tang H."/>
            <person name="Rombauts S."/>
            <person name="Zhao P.X."/>
            <person name="Zhou P."/>
            <person name="Barbe V."/>
            <person name="Bardou P."/>
            <person name="Bechner M."/>
            <person name="Bellec A."/>
            <person name="Berger A."/>
            <person name="Berges H."/>
            <person name="Bidwell S."/>
            <person name="Bisseling T."/>
            <person name="Choisne N."/>
            <person name="Couloux A."/>
            <person name="Denny R."/>
            <person name="Deshpande S."/>
            <person name="Dai X."/>
            <person name="Doyle J.J."/>
            <person name="Dudez A.M."/>
            <person name="Farmer A.D."/>
            <person name="Fouteau S."/>
            <person name="Franken C."/>
            <person name="Gibelin C."/>
            <person name="Gish J."/>
            <person name="Goldstein S."/>
            <person name="Gonzalez A.J."/>
            <person name="Green P.J."/>
            <person name="Hallab A."/>
            <person name="Hartog M."/>
            <person name="Hua A."/>
            <person name="Humphray S.J."/>
            <person name="Jeong D.H."/>
            <person name="Jing Y."/>
            <person name="Jocker A."/>
            <person name="Kenton S.M."/>
            <person name="Kim D.J."/>
            <person name="Klee K."/>
            <person name="Lai H."/>
            <person name="Lang C."/>
            <person name="Lin S."/>
            <person name="Macmil S.L."/>
            <person name="Magdelenat G."/>
            <person name="Matthews L."/>
            <person name="McCorrison J."/>
            <person name="Monaghan E.L."/>
            <person name="Mun J.H."/>
            <person name="Najar F.Z."/>
            <person name="Nicholson C."/>
            <person name="Noirot C."/>
            <person name="O'Bleness M."/>
            <person name="Paule C.R."/>
            <person name="Poulain J."/>
            <person name="Prion F."/>
            <person name="Qin B."/>
            <person name="Qu C."/>
            <person name="Retzel E.F."/>
            <person name="Riddle C."/>
            <person name="Sallet E."/>
            <person name="Samain S."/>
            <person name="Samson N."/>
            <person name="Sanders I."/>
            <person name="Saurat O."/>
            <person name="Scarpelli C."/>
            <person name="Schiex T."/>
            <person name="Segurens B."/>
            <person name="Severin A.J."/>
            <person name="Sherrier D.J."/>
            <person name="Shi R."/>
            <person name="Sims S."/>
            <person name="Singer S.R."/>
            <person name="Sinharoy S."/>
            <person name="Sterck L."/>
            <person name="Viollet A."/>
            <person name="Wang B.B."/>
            <person name="Wang K."/>
            <person name="Wang M."/>
            <person name="Wang X."/>
            <person name="Warfsmann J."/>
            <person name="Weissenbach J."/>
            <person name="White D.D."/>
            <person name="White J.D."/>
            <person name="Wiley G.B."/>
            <person name="Wincker P."/>
            <person name="Xing Y."/>
            <person name="Yang L."/>
            <person name="Yao Z."/>
            <person name="Ying F."/>
            <person name="Zhai J."/>
            <person name="Zhou L."/>
            <person name="Zuber A."/>
            <person name="Denarie J."/>
            <person name="Dixon R.A."/>
            <person name="May G.D."/>
            <person name="Schwartz D.C."/>
            <person name="Rogers J."/>
            <person name="Quetier F."/>
            <person name="Town C.D."/>
            <person name="Roe B.A."/>
        </authorList>
    </citation>
    <scope>NUCLEOTIDE SEQUENCE [LARGE SCALE GENOMIC DNA]</scope>
    <source>
        <strain evidence="9">A17</strain>
        <strain evidence="11 12">cv. Jemalong A17</strain>
    </source>
</reference>
<reference evidence="13" key="4">
    <citation type="journal article" date="2018" name="Nat. Plants">
        <title>Whole-genome landscape of Medicago truncatula symbiotic genes.</title>
        <authorList>
            <person name="Pecrix Y."/>
            <person name="Staton S.E."/>
            <person name="Sallet E."/>
            <person name="Lelandais-Briere C."/>
            <person name="Moreau S."/>
            <person name="Carrere S."/>
            <person name="Blein T."/>
            <person name="Jardinaud M.F."/>
            <person name="Latrasse D."/>
            <person name="Zouine M."/>
            <person name="Zahm M."/>
            <person name="Kreplak J."/>
            <person name="Mayjonade B."/>
            <person name="Satge C."/>
            <person name="Perez M."/>
            <person name="Cauet S."/>
            <person name="Marande W."/>
            <person name="Chantry-Darmon C."/>
            <person name="Lopez-Roques C."/>
            <person name="Bouchez O."/>
            <person name="Berard A."/>
            <person name="Debelle F."/>
            <person name="Munos S."/>
            <person name="Bendahmane A."/>
            <person name="Berges H."/>
            <person name="Niebel A."/>
            <person name="Buitink J."/>
            <person name="Frugier F."/>
            <person name="Benhamed M."/>
            <person name="Crespi M."/>
            <person name="Gouzy J."/>
            <person name="Gamas P."/>
        </authorList>
    </citation>
    <scope>NUCLEOTIDE SEQUENCE [LARGE SCALE GENOMIC DNA]</scope>
    <source>
        <strain evidence="13">cv. Jemalong A17</strain>
    </source>
</reference>
<dbReference type="EMBL" id="PSQE01000003">
    <property type="protein sequence ID" value="RHN70046.1"/>
    <property type="molecule type" value="Genomic_DNA"/>
</dbReference>
<dbReference type="PANTHER" id="PTHR45650:SF32">
    <property type="entry name" value="GDSL-LIKE LIPASE_ACYLHYDROLASE"/>
    <property type="match status" value="1"/>
</dbReference>
<protein>
    <submittedName>
        <fullName evidence="9">GDSL-like lipase/acylhydrolase</fullName>
    </submittedName>
    <submittedName>
        <fullName evidence="10">Putative triacylglycerol lipase</fullName>
        <ecNumber evidence="10">3.1.1.3</ecNumber>
    </submittedName>
</protein>